<dbReference type="Pfam" id="PF13508">
    <property type="entry name" value="Acetyltransf_7"/>
    <property type="match status" value="1"/>
</dbReference>
<dbReference type="InterPro" id="IPR016181">
    <property type="entry name" value="Acyl_CoA_acyltransferase"/>
</dbReference>
<dbReference type="InterPro" id="IPR052523">
    <property type="entry name" value="Trichothecene_AcTrans"/>
</dbReference>
<proteinExistence type="predicted"/>
<dbReference type="PROSITE" id="PS51186">
    <property type="entry name" value="GNAT"/>
    <property type="match status" value="1"/>
</dbReference>
<evidence type="ECO:0000259" key="2">
    <source>
        <dbReference type="PROSITE" id="PS51186"/>
    </source>
</evidence>
<name>A0AA38RF35_9PEZI</name>
<sequence length="232" mass="26153">MAARIYIREIRPSDAQATEMTRIQLESFTGQSVRLVFFPKGRETEHEEFAFRKGQIVRGANDAQKHWVVAFSETTAPDGTAREEIIGYSLWIVPPVPGREKSDEEKAAHWEIEANSRPDSMDKEANDDVGARLGRVFREMLGEDPEDYWTLGALCVDPKHQRKGAATKMMRWGIEGAARQDKGVVLSSPPQARPFYLAMGFEPQGEVRVGDEMHSGMKIRPPRDRSIRLGPS</sequence>
<dbReference type="Gene3D" id="3.40.630.30">
    <property type="match status" value="1"/>
</dbReference>
<organism evidence="3 4">
    <name type="scientific">Coniochaeta hoffmannii</name>
    <dbReference type="NCBI Taxonomy" id="91930"/>
    <lineage>
        <taxon>Eukaryota</taxon>
        <taxon>Fungi</taxon>
        <taxon>Dikarya</taxon>
        <taxon>Ascomycota</taxon>
        <taxon>Pezizomycotina</taxon>
        <taxon>Sordariomycetes</taxon>
        <taxon>Sordariomycetidae</taxon>
        <taxon>Coniochaetales</taxon>
        <taxon>Coniochaetaceae</taxon>
        <taxon>Coniochaeta</taxon>
    </lineage>
</organism>
<dbReference type="Proteomes" id="UP001174691">
    <property type="component" value="Unassembled WGS sequence"/>
</dbReference>
<comment type="caution">
    <text evidence="3">The sequence shown here is derived from an EMBL/GenBank/DDBJ whole genome shotgun (WGS) entry which is preliminary data.</text>
</comment>
<gene>
    <name evidence="3" type="ORF">NKR19_g6530</name>
</gene>
<dbReference type="GO" id="GO:0016747">
    <property type="term" value="F:acyltransferase activity, transferring groups other than amino-acyl groups"/>
    <property type="evidence" value="ECO:0007669"/>
    <property type="project" value="InterPro"/>
</dbReference>
<dbReference type="PANTHER" id="PTHR42791:SF2">
    <property type="entry name" value="N-ACETYLTRANSFERASE DOMAIN-CONTAINING PROTEIN"/>
    <property type="match status" value="1"/>
</dbReference>
<dbReference type="AlphaFoldDB" id="A0AA38RF35"/>
<dbReference type="CDD" id="cd04301">
    <property type="entry name" value="NAT_SF"/>
    <property type="match status" value="1"/>
</dbReference>
<protein>
    <recommendedName>
        <fullName evidence="2">N-acetyltransferase domain-containing protein</fullName>
    </recommendedName>
</protein>
<dbReference type="PANTHER" id="PTHR42791">
    <property type="entry name" value="GNAT FAMILY ACETYLTRANSFERASE"/>
    <property type="match status" value="1"/>
</dbReference>
<feature type="domain" description="N-acetyltransferase" evidence="2">
    <location>
        <begin position="96"/>
        <end position="222"/>
    </location>
</feature>
<evidence type="ECO:0000313" key="4">
    <source>
        <dbReference type="Proteomes" id="UP001174691"/>
    </source>
</evidence>
<dbReference type="SUPFAM" id="SSF55729">
    <property type="entry name" value="Acyl-CoA N-acyltransferases (Nat)"/>
    <property type="match status" value="1"/>
</dbReference>
<feature type="region of interest" description="Disordered" evidence="1">
    <location>
        <begin position="211"/>
        <end position="232"/>
    </location>
</feature>
<reference evidence="3" key="1">
    <citation type="submission" date="2022-07" db="EMBL/GenBank/DDBJ databases">
        <title>Fungi with potential for degradation of polypropylene.</title>
        <authorList>
            <person name="Gostincar C."/>
        </authorList>
    </citation>
    <scope>NUCLEOTIDE SEQUENCE</scope>
    <source>
        <strain evidence="3">EXF-13287</strain>
    </source>
</reference>
<evidence type="ECO:0000313" key="3">
    <source>
        <dbReference type="EMBL" id="KAJ9144336.1"/>
    </source>
</evidence>
<dbReference type="EMBL" id="JANBVN010000101">
    <property type="protein sequence ID" value="KAJ9144336.1"/>
    <property type="molecule type" value="Genomic_DNA"/>
</dbReference>
<accession>A0AA38RF35</accession>
<keyword evidence="4" id="KW-1185">Reference proteome</keyword>
<evidence type="ECO:0000256" key="1">
    <source>
        <dbReference type="SAM" id="MobiDB-lite"/>
    </source>
</evidence>
<dbReference type="InterPro" id="IPR000182">
    <property type="entry name" value="GNAT_dom"/>
</dbReference>